<dbReference type="EMBL" id="BARU01040057">
    <property type="protein sequence ID" value="GAH87691.1"/>
    <property type="molecule type" value="Genomic_DNA"/>
</dbReference>
<proteinExistence type="predicted"/>
<evidence type="ECO:0008006" key="2">
    <source>
        <dbReference type="Google" id="ProtNLM"/>
    </source>
</evidence>
<feature type="non-terminal residue" evidence="1">
    <location>
        <position position="1"/>
    </location>
</feature>
<protein>
    <recommendedName>
        <fullName evidence="2">HNH endonuclease</fullName>
    </recommendedName>
</protein>
<organism evidence="1">
    <name type="scientific">marine sediment metagenome</name>
    <dbReference type="NCBI Taxonomy" id="412755"/>
    <lineage>
        <taxon>unclassified sequences</taxon>
        <taxon>metagenomes</taxon>
        <taxon>ecological metagenomes</taxon>
    </lineage>
</organism>
<gene>
    <name evidence="1" type="ORF">S03H2_61986</name>
</gene>
<name>X1IZ04_9ZZZZ</name>
<evidence type="ECO:0000313" key="1">
    <source>
        <dbReference type="EMBL" id="GAH87691.1"/>
    </source>
</evidence>
<sequence>QLVRHLKKQFQPGMTWENYGEWHMDHKVPVSAFNFSSSDHIDFKRCWALKNLQPMWATENHIKKNKLAKPFQPSLLL</sequence>
<comment type="caution">
    <text evidence="1">The sequence shown here is derived from an EMBL/GenBank/DDBJ whole genome shotgun (WGS) entry which is preliminary data.</text>
</comment>
<accession>X1IZ04</accession>
<reference evidence="1" key="1">
    <citation type="journal article" date="2014" name="Front. Microbiol.">
        <title>High frequency of phylogenetically diverse reductive dehalogenase-homologous genes in deep subseafloor sedimentary metagenomes.</title>
        <authorList>
            <person name="Kawai M."/>
            <person name="Futagami T."/>
            <person name="Toyoda A."/>
            <person name="Takaki Y."/>
            <person name="Nishi S."/>
            <person name="Hori S."/>
            <person name="Arai W."/>
            <person name="Tsubouchi T."/>
            <person name="Morono Y."/>
            <person name="Uchiyama I."/>
            <person name="Ito T."/>
            <person name="Fujiyama A."/>
            <person name="Inagaki F."/>
            <person name="Takami H."/>
        </authorList>
    </citation>
    <scope>NUCLEOTIDE SEQUENCE</scope>
    <source>
        <strain evidence="1">Expedition CK06-06</strain>
    </source>
</reference>
<dbReference type="AlphaFoldDB" id="X1IZ04"/>